<dbReference type="SUPFAM" id="SSF52218">
    <property type="entry name" value="Flavoproteins"/>
    <property type="match status" value="1"/>
</dbReference>
<dbReference type="PANTHER" id="PTHR38030:SF2">
    <property type="entry name" value="PROTOPORPHYRINOGEN IX DEHYDROGENASE [QUINONE]"/>
    <property type="match status" value="1"/>
</dbReference>
<dbReference type="GO" id="GO:0010181">
    <property type="term" value="F:FMN binding"/>
    <property type="evidence" value="ECO:0007669"/>
    <property type="project" value="InterPro"/>
</dbReference>
<sequence>MVGEFRVGRKQIINIINMKTAIIYYSKKGTTQKVAKIISEKLNSEEDLINLKQNTPLDISSYDRIIIGTPIYAGNSSKKVKKFITANQHHLLKKEIGLYVCGMEKEEEKQREELERAYPKELIDKAKSKQFLGGEFLFENMNFFERMIIKKIAKTDKSISALNHQNIDRFIQDISL</sequence>
<name>A0A644UEH1_9ZZZZ</name>
<dbReference type="InterPro" id="IPR026816">
    <property type="entry name" value="Flavodoxin_dom"/>
</dbReference>
<dbReference type="Gene3D" id="3.40.50.360">
    <property type="match status" value="1"/>
</dbReference>
<comment type="caution">
    <text evidence="2">The sequence shown here is derived from an EMBL/GenBank/DDBJ whole genome shotgun (WGS) entry which is preliminary data.</text>
</comment>
<dbReference type="GO" id="GO:0070819">
    <property type="term" value="F:menaquinone-dependent protoporphyrinogen oxidase activity"/>
    <property type="evidence" value="ECO:0007669"/>
    <property type="project" value="TreeGrafter"/>
</dbReference>
<dbReference type="PANTHER" id="PTHR38030">
    <property type="entry name" value="PROTOPORPHYRINOGEN IX DEHYDROGENASE [MENAQUINONE]"/>
    <property type="match status" value="1"/>
</dbReference>
<dbReference type="PROSITE" id="PS50902">
    <property type="entry name" value="FLAVODOXIN_LIKE"/>
    <property type="match status" value="1"/>
</dbReference>
<dbReference type="InterPro" id="IPR052200">
    <property type="entry name" value="Protoporphyrinogen_IX_DH"/>
</dbReference>
<feature type="domain" description="Flavodoxin-like" evidence="1">
    <location>
        <begin position="20"/>
        <end position="175"/>
    </location>
</feature>
<gene>
    <name evidence="2" type="ORF">SDC9_23102</name>
</gene>
<dbReference type="InterPro" id="IPR001226">
    <property type="entry name" value="Flavodoxin_CS"/>
</dbReference>
<dbReference type="InterPro" id="IPR008254">
    <property type="entry name" value="Flavodoxin/NO_synth"/>
</dbReference>
<accession>A0A644UEH1</accession>
<dbReference type="Pfam" id="PF12724">
    <property type="entry name" value="Flavodoxin_5"/>
    <property type="match status" value="1"/>
</dbReference>
<dbReference type="PROSITE" id="PS00201">
    <property type="entry name" value="FLAVODOXIN"/>
    <property type="match status" value="1"/>
</dbReference>
<reference evidence="2" key="1">
    <citation type="submission" date="2019-08" db="EMBL/GenBank/DDBJ databases">
        <authorList>
            <person name="Kucharzyk K."/>
            <person name="Murdoch R.W."/>
            <person name="Higgins S."/>
            <person name="Loffler F."/>
        </authorList>
    </citation>
    <scope>NUCLEOTIDE SEQUENCE</scope>
</reference>
<evidence type="ECO:0000313" key="2">
    <source>
        <dbReference type="EMBL" id="MPL77249.1"/>
    </source>
</evidence>
<dbReference type="EMBL" id="VSSQ01000105">
    <property type="protein sequence ID" value="MPL77249.1"/>
    <property type="molecule type" value="Genomic_DNA"/>
</dbReference>
<protein>
    <recommendedName>
        <fullName evidence="1">Flavodoxin-like domain-containing protein</fullName>
    </recommendedName>
</protein>
<dbReference type="GO" id="GO:0006783">
    <property type="term" value="P:heme biosynthetic process"/>
    <property type="evidence" value="ECO:0007669"/>
    <property type="project" value="TreeGrafter"/>
</dbReference>
<dbReference type="AlphaFoldDB" id="A0A644UEH1"/>
<dbReference type="InterPro" id="IPR029039">
    <property type="entry name" value="Flavoprotein-like_sf"/>
</dbReference>
<proteinExistence type="predicted"/>
<evidence type="ECO:0000259" key="1">
    <source>
        <dbReference type="PROSITE" id="PS50902"/>
    </source>
</evidence>
<dbReference type="GO" id="GO:0009055">
    <property type="term" value="F:electron transfer activity"/>
    <property type="evidence" value="ECO:0007669"/>
    <property type="project" value="InterPro"/>
</dbReference>
<organism evidence="2">
    <name type="scientific">bioreactor metagenome</name>
    <dbReference type="NCBI Taxonomy" id="1076179"/>
    <lineage>
        <taxon>unclassified sequences</taxon>
        <taxon>metagenomes</taxon>
        <taxon>ecological metagenomes</taxon>
    </lineage>
</organism>